<dbReference type="Pfam" id="PF17786">
    <property type="entry name" value="Mannosidase_ig"/>
    <property type="match status" value="1"/>
</dbReference>
<keyword evidence="3" id="KW-0326">Glycosidase</keyword>
<proteinExistence type="inferred from homology"/>
<dbReference type="SUPFAM" id="SSF51445">
    <property type="entry name" value="(Trans)glycosidases"/>
    <property type="match status" value="1"/>
</dbReference>
<dbReference type="EMBL" id="FNAI01000011">
    <property type="protein sequence ID" value="SDE99444.1"/>
    <property type="molecule type" value="Genomic_DNA"/>
</dbReference>
<dbReference type="Pfam" id="PF00703">
    <property type="entry name" value="Glyco_hydro_2"/>
    <property type="match status" value="1"/>
</dbReference>
<dbReference type="OrthoDB" id="9801077at2"/>
<evidence type="ECO:0000259" key="5">
    <source>
        <dbReference type="Pfam" id="PF02836"/>
    </source>
</evidence>
<evidence type="ECO:0000313" key="10">
    <source>
        <dbReference type="Proteomes" id="UP000199072"/>
    </source>
</evidence>
<dbReference type="Gene3D" id="3.20.20.80">
    <property type="entry name" value="Glycosidases"/>
    <property type="match status" value="1"/>
</dbReference>
<dbReference type="GO" id="GO:0005975">
    <property type="term" value="P:carbohydrate metabolic process"/>
    <property type="evidence" value="ECO:0007669"/>
    <property type="project" value="InterPro"/>
</dbReference>
<dbReference type="InterPro" id="IPR006102">
    <property type="entry name" value="Ig-like_GH2"/>
</dbReference>
<dbReference type="Pfam" id="PF02836">
    <property type="entry name" value="Glyco_hydro_2_C"/>
    <property type="match status" value="1"/>
</dbReference>
<evidence type="ECO:0000256" key="2">
    <source>
        <dbReference type="ARBA" id="ARBA00022801"/>
    </source>
</evidence>
<evidence type="ECO:0000259" key="6">
    <source>
        <dbReference type="Pfam" id="PF17786"/>
    </source>
</evidence>
<dbReference type="InterPro" id="IPR041351">
    <property type="entry name" value="Ig_GlcNase"/>
</dbReference>
<dbReference type="InterPro" id="IPR008979">
    <property type="entry name" value="Galactose-bd-like_sf"/>
</dbReference>
<dbReference type="SUPFAM" id="SSF49785">
    <property type="entry name" value="Galactose-binding domain-like"/>
    <property type="match status" value="1"/>
</dbReference>
<dbReference type="Pfam" id="PF22666">
    <property type="entry name" value="Glyco_hydro_2_N2"/>
    <property type="match status" value="1"/>
</dbReference>
<feature type="domain" description="Glycoside hydrolase family 2 catalytic" evidence="5">
    <location>
        <begin position="463"/>
        <end position="545"/>
    </location>
</feature>
<dbReference type="AlphaFoldDB" id="A0A1G7HGM9"/>
<keyword evidence="2 9" id="KW-0378">Hydrolase</keyword>
<dbReference type="Proteomes" id="UP000199072">
    <property type="component" value="Unassembled WGS sequence"/>
</dbReference>
<dbReference type="PANTHER" id="PTHR43536">
    <property type="entry name" value="MANNOSYLGLYCOPROTEIN ENDO-BETA-MANNOSIDASE"/>
    <property type="match status" value="1"/>
</dbReference>
<evidence type="ECO:0000256" key="3">
    <source>
        <dbReference type="ARBA" id="ARBA00023295"/>
    </source>
</evidence>
<dbReference type="Gene3D" id="2.60.120.260">
    <property type="entry name" value="Galactose-binding domain-like"/>
    <property type="match status" value="1"/>
</dbReference>
<dbReference type="STRING" id="1391627.SAMN05216464_111216"/>
<sequence>MVMLKMNIDMKTARLFAWALLFTFFAAGLKAQEVKQVQLVNFQLQSAFLIKDGGETISAKNYKDQTKWYAVKVPSTVLTGLVANHVYPDPYQALNNMQIPDASDEFNKQYDLLKYSHLPGRNPWEKPYWYKTTFMVPAIDKGKVFQLIFKGINYRAEVWLNGKRVADSSQMAGMFAEYSLAVSNEINVGGQNRLAIKIYPLDYPGLPAKEQLAALGPFYENGGPTGDIGKNVTMLCSSGWDWIPPVRDRNMGIWQPVFLRTTGAVTIAKPKLTTTFLSETDTSKAKIGLQLTLANYSAALTNGKLIVNISPENFKGSAISFTQSVALKASETKLLELDADKVNQLLIDKPALWWPNGYGKANLYRIRLKYANGSRITDDTSFVFGIRTVGTKATMINGFTRREFFVNGKRVHLNGGAWVPDMMVNRDSARYDYELHLCRNANVNLVRIWGGGITPPDAFWNAADMYGLMVWSDFWITGDTQGEFKGSPDWPLEGNVFVKNVVSTIYRIRNHPSLLVWTGGNEGHARKELYDVMRNSIISLDGSRPFIPSSSGFAKLPAGWAGSWPDDQPSGVYSGGPYAWKDTKEYFRLADAGKDWVFKDETGIPSQPPYNTLAKNIPDTTWDKSLPYPLNNSWGYHDAATGAAQYDEYYKNMVSRYGKPTSREDFSNKMQLMNSTGYQGIFEAAGHKLTETGGVMLWKLNAAFPSVVWQIYDWYLEPNAGYYGMQNAVEPLHVQFNQNDSTVAVINRTHKATGNLTVQADIYSIDSRSLYHQTATAGLPEEGTQQVIPLQQVLRTVNQLCFVVLGLKDASGNVVSRSIYWTAPGNDYTPFNAMKKADVKVVSVKPKFSKAESKWTITLNNPGSQLAFFVCPQLMINGEEVMPAYWSSSYFALSPKETVTITVSAPKAKLTAQPTLHIEGWNVNKVNAQLATR</sequence>
<feature type="domain" description="Glycoside hydrolase family 2 immunoglobulin-like beta-sandwich" evidence="4">
    <location>
        <begin position="267"/>
        <end position="387"/>
    </location>
</feature>
<feature type="domain" description="Beta-mannosidase-like galactose-binding" evidence="8">
    <location>
        <begin position="125"/>
        <end position="255"/>
    </location>
</feature>
<reference evidence="9 10" key="1">
    <citation type="submission" date="2016-10" db="EMBL/GenBank/DDBJ databases">
        <authorList>
            <person name="de Groot N.N."/>
        </authorList>
    </citation>
    <scope>NUCLEOTIDE SEQUENCE [LARGE SCALE GENOMIC DNA]</scope>
    <source>
        <strain evidence="9 10">47C3B</strain>
    </source>
</reference>
<organism evidence="9 10">
    <name type="scientific">Mucilaginibacter pineti</name>
    <dbReference type="NCBI Taxonomy" id="1391627"/>
    <lineage>
        <taxon>Bacteria</taxon>
        <taxon>Pseudomonadati</taxon>
        <taxon>Bacteroidota</taxon>
        <taxon>Sphingobacteriia</taxon>
        <taxon>Sphingobacteriales</taxon>
        <taxon>Sphingobacteriaceae</taxon>
        <taxon>Mucilaginibacter</taxon>
    </lineage>
</organism>
<evidence type="ECO:0000259" key="8">
    <source>
        <dbReference type="Pfam" id="PF22666"/>
    </source>
</evidence>
<gene>
    <name evidence="9" type="ORF">SAMN05216464_111216</name>
</gene>
<dbReference type="InterPro" id="IPR006103">
    <property type="entry name" value="Glyco_hydro_2_cat"/>
</dbReference>
<dbReference type="InterPro" id="IPR013783">
    <property type="entry name" value="Ig-like_fold"/>
</dbReference>
<dbReference type="Gene3D" id="2.60.40.10">
    <property type="entry name" value="Immunoglobulins"/>
    <property type="match status" value="2"/>
</dbReference>
<dbReference type="GO" id="GO:0004553">
    <property type="term" value="F:hydrolase activity, hydrolyzing O-glycosyl compounds"/>
    <property type="evidence" value="ECO:0007669"/>
    <property type="project" value="InterPro"/>
</dbReference>
<evidence type="ECO:0000259" key="4">
    <source>
        <dbReference type="Pfam" id="PF00703"/>
    </source>
</evidence>
<evidence type="ECO:0000259" key="7">
    <source>
        <dbReference type="Pfam" id="PF18368"/>
    </source>
</evidence>
<dbReference type="InterPro" id="IPR036156">
    <property type="entry name" value="Beta-gal/glucu_dom_sf"/>
</dbReference>
<dbReference type="InterPro" id="IPR054593">
    <property type="entry name" value="Beta-mannosidase-like_N2"/>
</dbReference>
<name>A0A1G7HGM9_9SPHI</name>
<dbReference type="Pfam" id="PF18368">
    <property type="entry name" value="Ig_GlcNase"/>
    <property type="match status" value="1"/>
</dbReference>
<evidence type="ECO:0000313" key="9">
    <source>
        <dbReference type="EMBL" id="SDE99444.1"/>
    </source>
</evidence>
<feature type="domain" description="Exo-beta-D-glucosaminidase Ig-fold" evidence="7">
    <location>
        <begin position="825"/>
        <end position="923"/>
    </location>
</feature>
<dbReference type="SUPFAM" id="SSF49303">
    <property type="entry name" value="beta-Galactosidase/glucuronidase domain"/>
    <property type="match status" value="3"/>
</dbReference>
<protein>
    <submittedName>
        <fullName evidence="9">Glycosyl hydrolases family 2, TIM barrel domain</fullName>
    </submittedName>
</protein>
<feature type="domain" description="Mannosidase Ig/CBM-like" evidence="6">
    <location>
        <begin position="743"/>
        <end position="824"/>
    </location>
</feature>
<dbReference type="InterPro" id="IPR041447">
    <property type="entry name" value="Mannosidase_ig"/>
</dbReference>
<accession>A0A1G7HGM9</accession>
<dbReference type="InterPro" id="IPR043534">
    <property type="entry name" value="EBDG/EBM"/>
</dbReference>
<keyword evidence="10" id="KW-1185">Reference proteome</keyword>
<comment type="similarity">
    <text evidence="1">Belongs to the glycosyl hydrolase 2 family.</text>
</comment>
<dbReference type="PANTHER" id="PTHR43536:SF1">
    <property type="entry name" value="MANNOSYLGLYCOPROTEIN ENDO-BETA-MANNOSIDASE"/>
    <property type="match status" value="1"/>
</dbReference>
<evidence type="ECO:0000256" key="1">
    <source>
        <dbReference type="ARBA" id="ARBA00007401"/>
    </source>
</evidence>
<dbReference type="InterPro" id="IPR017853">
    <property type="entry name" value="GH"/>
</dbReference>